<name>A0A8H4L0S4_9HYPO</name>
<dbReference type="PANTHER" id="PTHR34987:SF2">
    <property type="entry name" value="B, PUTATIVE (AFU_ORTHOLOGUE AFUA_7G05040)-RELATED"/>
    <property type="match status" value="1"/>
</dbReference>
<dbReference type="SUPFAM" id="SSF48208">
    <property type="entry name" value="Six-hairpin glycosidases"/>
    <property type="match status" value="1"/>
</dbReference>
<organism evidence="2 3">
    <name type="scientific">Fusarium albosuccineum</name>
    <dbReference type="NCBI Taxonomy" id="1237068"/>
    <lineage>
        <taxon>Eukaryota</taxon>
        <taxon>Fungi</taxon>
        <taxon>Dikarya</taxon>
        <taxon>Ascomycota</taxon>
        <taxon>Pezizomycotina</taxon>
        <taxon>Sordariomycetes</taxon>
        <taxon>Hypocreomycetidae</taxon>
        <taxon>Hypocreales</taxon>
        <taxon>Nectriaceae</taxon>
        <taxon>Fusarium</taxon>
        <taxon>Fusarium decemcellulare species complex</taxon>
    </lineage>
</organism>
<dbReference type="InterPro" id="IPR008928">
    <property type="entry name" value="6-hairpin_glycosidase_sf"/>
</dbReference>
<accession>A0A8H4L0S4</accession>
<dbReference type="AlphaFoldDB" id="A0A8H4L0S4"/>
<keyword evidence="3" id="KW-1185">Reference proteome</keyword>
<sequence length="732" mass="82381">MIADHYEYYADDAFVRQFVAVCDAVLETFNGHIDQDLGLVCAWNSPGYWEYTDWTRTWAPQGVPPAYKRTGFSTYINLLYVYTLRRQAWLLCHLKRPGVAQEYEQRAYAVGAAVLARCFDGEFFTDGLFKGPLPAHEFSQHCQVWAVLAGVVTGDRAARIRDEALAKGNPLSQASYDIDVPPPDDSKIYETGDDRLFTETSVSFKFYVIRALSVAGEHVYNRHFDKFWDYWRAQAANNVSTWPEDSVCVRSDCHAWGSVPIHEFITEVAGVKPAEPGWQVIAFKPRLQLFSKFEARVPIQDKKLIHVRWFEKDDADQEQALVVRLRLETEGDEDATVLVTLPDRKPETITLSTSEISYGRSFSGSSEIYGYETRGTEPEHSSKTGRKLGRPRKDWAQPEASAPLSQSSLSLSPTVSGAGSHVLDGTKLELLVHFATHTGPSLADPGDADGLISHFWAHNVPQIGLSFPFVLDLIFALSARHIVYLGQSRCLSKEALLNIAEQHLAAGMTAVTQFLPLMDDKNCGTLFVGAILVCNCLLAAGPIGPEDLLICRLTDNEGHQRLWTPVIRGVRFILETAAPETLFSGLLDPLVPGKDNNALSRRPSYIGQNFPRINWTGPVNRLRDLVISVKDEHHNVRLRAFNPLANIYEATYGKDEDPSCDIEAENKFVFKWIYCLDDGYITCLLRKDPLVLLILAYYSPLFNSMRSNWFIKDWVEHLVTRARDLTGEEYSE</sequence>
<dbReference type="OrthoDB" id="416217at2759"/>
<evidence type="ECO:0000313" key="3">
    <source>
        <dbReference type="Proteomes" id="UP000554235"/>
    </source>
</evidence>
<dbReference type="Gene3D" id="2.60.420.10">
    <property type="entry name" value="Maltose phosphorylase, domain 3"/>
    <property type="match status" value="1"/>
</dbReference>
<evidence type="ECO:0000256" key="1">
    <source>
        <dbReference type="SAM" id="MobiDB-lite"/>
    </source>
</evidence>
<gene>
    <name evidence="2" type="ORF">FALBO_13022</name>
</gene>
<comment type="caution">
    <text evidence="2">The sequence shown here is derived from an EMBL/GenBank/DDBJ whole genome shotgun (WGS) entry which is preliminary data.</text>
</comment>
<dbReference type="Gene3D" id="1.50.10.10">
    <property type="match status" value="1"/>
</dbReference>
<protein>
    <submittedName>
        <fullName evidence="2">Bacterial alpha-L-rhamnosidase</fullName>
    </submittedName>
</protein>
<reference evidence="2 3" key="1">
    <citation type="submission" date="2020-01" db="EMBL/GenBank/DDBJ databases">
        <title>Identification and distribution of gene clusters putatively required for synthesis of sphingolipid metabolism inhibitors in phylogenetically diverse species of the filamentous fungus Fusarium.</title>
        <authorList>
            <person name="Kim H.-S."/>
            <person name="Busman M."/>
            <person name="Brown D.W."/>
            <person name="Divon H."/>
            <person name="Uhlig S."/>
            <person name="Proctor R.H."/>
        </authorList>
    </citation>
    <scope>NUCLEOTIDE SEQUENCE [LARGE SCALE GENOMIC DNA]</scope>
    <source>
        <strain evidence="2 3">NRRL 20459</strain>
    </source>
</reference>
<evidence type="ECO:0000313" key="2">
    <source>
        <dbReference type="EMBL" id="KAF4460206.1"/>
    </source>
</evidence>
<dbReference type="GO" id="GO:0003824">
    <property type="term" value="F:catalytic activity"/>
    <property type="evidence" value="ECO:0007669"/>
    <property type="project" value="UniProtKB-ARBA"/>
</dbReference>
<dbReference type="GO" id="GO:0005975">
    <property type="term" value="P:carbohydrate metabolic process"/>
    <property type="evidence" value="ECO:0007669"/>
    <property type="project" value="InterPro"/>
</dbReference>
<feature type="region of interest" description="Disordered" evidence="1">
    <location>
        <begin position="369"/>
        <end position="412"/>
    </location>
</feature>
<dbReference type="PANTHER" id="PTHR34987">
    <property type="entry name" value="C, PUTATIVE (AFU_ORTHOLOGUE AFUA_3G02880)-RELATED"/>
    <property type="match status" value="1"/>
</dbReference>
<proteinExistence type="predicted"/>
<dbReference type="Proteomes" id="UP000554235">
    <property type="component" value="Unassembled WGS sequence"/>
</dbReference>
<feature type="compositionally biased region" description="Low complexity" evidence="1">
    <location>
        <begin position="397"/>
        <end position="412"/>
    </location>
</feature>
<dbReference type="EMBL" id="JAADYS010001993">
    <property type="protein sequence ID" value="KAF4460206.1"/>
    <property type="molecule type" value="Genomic_DNA"/>
</dbReference>
<dbReference type="InterPro" id="IPR012341">
    <property type="entry name" value="6hp_glycosidase-like_sf"/>
</dbReference>